<evidence type="ECO:0000313" key="3">
    <source>
        <dbReference type="Proteomes" id="UP000657385"/>
    </source>
</evidence>
<feature type="region of interest" description="Disordered" evidence="1">
    <location>
        <begin position="174"/>
        <end position="233"/>
    </location>
</feature>
<reference evidence="2" key="1">
    <citation type="submission" date="2020-11" db="EMBL/GenBank/DDBJ databases">
        <title>Isolation and identification of active actinomycetes.</title>
        <authorList>
            <person name="Yu B."/>
        </authorList>
    </citation>
    <scope>NUCLEOTIDE SEQUENCE</scope>
    <source>
        <strain evidence="2">NEAU-YB345</strain>
    </source>
</reference>
<gene>
    <name evidence="2" type="ORF">I2501_04280</name>
</gene>
<dbReference type="Proteomes" id="UP000657385">
    <property type="component" value="Unassembled WGS sequence"/>
</dbReference>
<comment type="caution">
    <text evidence="2">The sequence shown here is derived from an EMBL/GenBank/DDBJ whole genome shotgun (WGS) entry which is preliminary data.</text>
</comment>
<evidence type="ECO:0000313" key="2">
    <source>
        <dbReference type="EMBL" id="MBF9067259.1"/>
    </source>
</evidence>
<feature type="region of interest" description="Disordered" evidence="1">
    <location>
        <begin position="316"/>
        <end position="342"/>
    </location>
</feature>
<name>A0A931AXK8_9ACTN</name>
<protein>
    <submittedName>
        <fullName evidence="2">Uncharacterized protein</fullName>
    </submittedName>
</protein>
<keyword evidence="3" id="KW-1185">Reference proteome</keyword>
<feature type="compositionally biased region" description="Low complexity" evidence="1">
    <location>
        <begin position="182"/>
        <end position="200"/>
    </location>
</feature>
<feature type="compositionally biased region" description="Basic and acidic residues" evidence="1">
    <location>
        <begin position="214"/>
        <end position="231"/>
    </location>
</feature>
<feature type="region of interest" description="Disordered" evidence="1">
    <location>
        <begin position="1"/>
        <end position="22"/>
    </location>
</feature>
<organism evidence="2 3">
    <name type="scientific">Streptacidiphilus fuscans</name>
    <dbReference type="NCBI Taxonomy" id="2789292"/>
    <lineage>
        <taxon>Bacteria</taxon>
        <taxon>Bacillati</taxon>
        <taxon>Actinomycetota</taxon>
        <taxon>Actinomycetes</taxon>
        <taxon>Kitasatosporales</taxon>
        <taxon>Streptomycetaceae</taxon>
        <taxon>Streptacidiphilus</taxon>
    </lineage>
</organism>
<evidence type="ECO:0000256" key="1">
    <source>
        <dbReference type="SAM" id="MobiDB-lite"/>
    </source>
</evidence>
<dbReference type="EMBL" id="JADPRT010000002">
    <property type="protein sequence ID" value="MBF9067259.1"/>
    <property type="molecule type" value="Genomic_DNA"/>
</dbReference>
<sequence length="342" mass="36276">MTGTSRRQGNSGDASARPNPSVSAFDRVADTLYALAPTDFTTARNAAVGQARQAGERDLAARIQALRRPTAAAYALNLLVRDHPELVEQLRELGEDLLQAQTDREAGKLRELGAQRNVLVGTLTRQARGEALAAGNPLGEQAVAEIDQTLRAVLAAPQAADELATGRLTHALTPDSTLPGLTSAPAAQAAQAAPQATTSPAHPPADGPSRARTKATDEQPDHQATREEHQRRLAAAEQTVHLLEAERHAADIDLEHARERAKHAAKQLRVSQERIQLAEQDLAQARNAVTTAQESDATARHAAEAAGRKAALIRQTLTEQRGALQDLRSGGPGNDDPPASES</sequence>
<proteinExistence type="predicted"/>
<dbReference type="AlphaFoldDB" id="A0A931AXK8"/>
<accession>A0A931AXK8</accession>